<name>A0AC35UH59_9BILA</name>
<reference evidence="2" key="1">
    <citation type="submission" date="2016-11" db="UniProtKB">
        <authorList>
            <consortium name="WormBaseParasite"/>
        </authorList>
    </citation>
    <scope>IDENTIFICATION</scope>
    <source>
        <strain evidence="2">KR3021</strain>
    </source>
</reference>
<evidence type="ECO:0000313" key="2">
    <source>
        <dbReference type="WBParaSite" id="RSKR_0001124600.1"/>
    </source>
</evidence>
<organism evidence="1 2">
    <name type="scientific">Rhabditophanes sp. KR3021</name>
    <dbReference type="NCBI Taxonomy" id="114890"/>
    <lineage>
        <taxon>Eukaryota</taxon>
        <taxon>Metazoa</taxon>
        <taxon>Ecdysozoa</taxon>
        <taxon>Nematoda</taxon>
        <taxon>Chromadorea</taxon>
        <taxon>Rhabditida</taxon>
        <taxon>Tylenchina</taxon>
        <taxon>Panagrolaimomorpha</taxon>
        <taxon>Strongyloidoidea</taxon>
        <taxon>Alloionematidae</taxon>
        <taxon>Rhabditophanes</taxon>
    </lineage>
</organism>
<proteinExistence type="predicted"/>
<sequence>MGKFAAEEADETSSNGGFHNKLSRNNSLKGYDHPDFKRYWVPDSNGKECYECHEKFSAFKRKHHCRLCGQIFCSKCTNNKIDGSVLGTYTGQLRCCNFCKNQKIIGQNFKAQNCESDDEDSIINGETGNWRKASNSLAVDTSNNSSDTPKFENHNVNSVSMNFPIFNPPQDRKKSTDILTNSLNTSSQLNASNLAYEKQLPIFLNIDDLARNIGTSDYSESVTASSSFSKISSTPKKTNTPKNIEENEPEWVRNIEKPFNLSDPEIDSDGSGLRKDTENGNENSIFNSWNNANDFEASISKQTPVSLFDTSSNHKEAFDLKLNKLMDCLIEKEQIDSGRWKKLLWNLSKEVSEIVEVDVKNRSDNMNITRYVHIKKLCCDVQKPSAKVINGIVCTKSIAHTKMANIIENGSVMMLSGSIEYERVSNKITFIDHILQQEKGYLTNQVDRIVSRSPSILVVENGVAHTALEMLMEHNICLIYNVNHKVVKRIARIVGADILPTFDAQILNQRIGYIKFFTQETIQLKGAKEKTLLIFQQESGNNGVSILLKSSSMRELRAAKRILNLLILARYSAKLEIALLNLYNTKPVTPQTTNVAKCLTCQLNSIELEEEINNKFTDNIRDYHIGWSPFISVGLPFMESEKGRNSSIRQYFRENLFPYGNKEDYQILALDEDRKESDLSEMAVNINRLFEEIDKTKQHDFVKKNDNVLNNDNIDEIANYRSLSGAFFKERCQQKAKLADELMERQVLLSENDNPLRVLQQTDVFNPQNHQRISYLFGSFAKKSSNPFFCVLPYVLRMEFYSQHDMCLGNFLSKYCFNDDYKCYDTSCSVPMVDHQRKIVHRKVRIEIISQKYVQSIEEYNLNNVGSSSFNQENIILSWQHCPTCKSSSAATSLPHEVWHLSFAKYIEYLANSINCINQPTSAIAKNVCTHCSFHDHQHFFAYNDYVTSFKVYPIKPFHVQFSPTICTIDPTFVSNTGLCLEKDKLNYLGHDLFEKMRTNLAKLKNHPDAMRSQMTHDVLEALMLKSKNEIEDCIDRVSKSPVLQSTKPLLSNDSQVIRIDDSLNWCRHLLYVLITTWNDEVTKINVSSKQIKKSSSNSNTEDNASIPANTSATNLSSISMDNYLPLELSTLFNPFPDNWHLGLYQKKDESCIIVKDFFIEKKDQSSPDYGSIIAYALASSEYQEKRRHLRDLRSKENLPMGLKSSELSNGKEECENGLSRNHIELSFSDSNTSYFVKAYFAEHFHLLRKTCFAKEEDTSRGDTFLRSLANTTHWKPSGGKSGSDFFRTSDRRFIFKEMSKYEIESFLDFAPKYFDYVQTSVTEKRISCLGKIYGVYKVGYKNKKTNTQYKIDLLVMEYLFYKRTIKQYWDLKGSLRNRKASLEKHHHKDQVLLDENFVNNLWNNQFYVHPQAKLALTEAIENDSKFLASQKVMDYSLLVGVDQENDEVILGIVDYIRTYTLDKQLESTFKKAALPGNALPTIINPEDYRIRFTEAISNHYVHKQHIEVDCKAGITNNRDTLFDAHQHKIQQKRGNQTSLEYRIHRKIEQNQGKITAQIAREFNMSLSQMNQKFGSYVEHLAKIKTVVRSSNEKNKKSTGQKELKIDKNGWESICERNGLKERMKQSLLDFEKFGNIQSKATKLESAKNNRPKKSDYVPIQNRSAGAIRQLIKKPSENVKKTISEKVYDKRITNAGSESLKTDLKSKINQVAKSKCQTKVMSKFSDNQNKTVGNILLMENNCRELEQECMRKKKDLLDTVKRLEEARKSLEDKKAKKMLKSLQNKSHSQNNPKIINDQMSVNGSITSADRFKSHESRKDIFCTKKTSEHYKYGGNVSPKYNMPGNDLSRKDRACNNYDSRNSIARKKAQRIYDEEEIYDSSGSLDEFVVSDDEDEIDNEQFEEALRGISKNTDKKKWLKNEKRISTSEMDSSYKDILREEKRSAKIGYLEDIIQAKKYGAREI</sequence>
<protein>
    <submittedName>
        <fullName evidence="2">Protein SPT2 homolog</fullName>
    </submittedName>
</protein>
<dbReference type="Proteomes" id="UP000095286">
    <property type="component" value="Unplaced"/>
</dbReference>
<dbReference type="WBParaSite" id="RSKR_0001124600.1">
    <property type="protein sequence ID" value="RSKR_0001124600.1"/>
    <property type="gene ID" value="RSKR_0001124600"/>
</dbReference>
<accession>A0AC35UH59</accession>
<evidence type="ECO:0000313" key="1">
    <source>
        <dbReference type="Proteomes" id="UP000095286"/>
    </source>
</evidence>